<evidence type="ECO:0000259" key="1">
    <source>
        <dbReference type="Pfam" id="PF00483"/>
    </source>
</evidence>
<sequence>MKAVILAGGKGTRLLPLTQKLPKPLVPLLNKPVMEYSIELLKEHGITEIIITLQYLSDKIRSYFGDGSQWGVQITYLQETVPLGTAGSVKNAEHLLDEPFLVISGDALTDFNLMAGVRYHVQKHSLFTIFTKEVKKPNKFGVVDIDEEGHIRRFVEKPLKDEEFGKIVNTGIYVVDPFVLCMMEKGKAYDFSKDIFPRLIKNGMSLYGYHANGYWKDIGSHEDYRQAQYDMLDKKVRVNIAAEEVLPNLWVGSNVKMEDNVTINRPAYIGNDSYLGDHVVIGKYTIIGKSSKITKDCELSRSIVWDDVTIEHTSPSSIRNVTIAPRYQISEGYKAGTSVKVKNKKNISPVEAG</sequence>
<dbReference type="EMBL" id="VTEV01000003">
    <property type="protein sequence ID" value="TYS68729.1"/>
    <property type="molecule type" value="Genomic_DNA"/>
</dbReference>
<dbReference type="AlphaFoldDB" id="A0A5D4T0I5"/>
<gene>
    <name evidence="2" type="ORF">FZC76_07230</name>
</gene>
<dbReference type="InterPro" id="IPR029044">
    <property type="entry name" value="Nucleotide-diphossugar_trans"/>
</dbReference>
<dbReference type="SUPFAM" id="SSF53448">
    <property type="entry name" value="Nucleotide-diphospho-sugar transferases"/>
    <property type="match status" value="1"/>
</dbReference>
<reference evidence="2 3" key="1">
    <citation type="submission" date="2019-08" db="EMBL/GenBank/DDBJ databases">
        <title>Bacillus genomes from the desert of Cuatro Cienegas, Coahuila.</title>
        <authorList>
            <person name="Olmedo-Alvarez G."/>
        </authorList>
    </citation>
    <scope>NUCLEOTIDE SEQUENCE [LARGE SCALE GENOMIC DNA]</scope>
    <source>
        <strain evidence="2 3">CH28_1T</strain>
    </source>
</reference>
<dbReference type="Proteomes" id="UP000322524">
    <property type="component" value="Unassembled WGS sequence"/>
</dbReference>
<dbReference type="Gene3D" id="2.160.10.10">
    <property type="entry name" value="Hexapeptide repeat proteins"/>
    <property type="match status" value="1"/>
</dbReference>
<dbReference type="Pfam" id="PF00483">
    <property type="entry name" value="NTP_transferase"/>
    <property type="match status" value="1"/>
</dbReference>
<accession>A0A5D4T0I5</accession>
<dbReference type="OrthoDB" id="9801899at2"/>
<evidence type="ECO:0000313" key="2">
    <source>
        <dbReference type="EMBL" id="TYS68729.1"/>
    </source>
</evidence>
<comment type="caution">
    <text evidence="2">The sequence shown here is derived from an EMBL/GenBank/DDBJ whole genome shotgun (WGS) entry which is preliminary data.</text>
</comment>
<dbReference type="PANTHER" id="PTHR22572">
    <property type="entry name" value="SUGAR-1-PHOSPHATE GUANYL TRANSFERASE"/>
    <property type="match status" value="1"/>
</dbReference>
<dbReference type="Gene3D" id="3.90.550.10">
    <property type="entry name" value="Spore Coat Polysaccharide Biosynthesis Protein SpsA, Chain A"/>
    <property type="match status" value="1"/>
</dbReference>
<dbReference type="InterPro" id="IPR005835">
    <property type="entry name" value="NTP_transferase_dom"/>
</dbReference>
<feature type="domain" description="Nucleotidyl transferase" evidence="1">
    <location>
        <begin position="2"/>
        <end position="233"/>
    </location>
</feature>
<dbReference type="SUPFAM" id="SSF51161">
    <property type="entry name" value="Trimeric LpxA-like enzymes"/>
    <property type="match status" value="1"/>
</dbReference>
<name>A0A5D4T0I5_9BACI</name>
<dbReference type="InterPro" id="IPR050486">
    <property type="entry name" value="Mannose-1P_guanyltransferase"/>
</dbReference>
<proteinExistence type="predicted"/>
<dbReference type="RefSeq" id="WP_148987593.1">
    <property type="nucleotide sequence ID" value="NZ_VTEV01000003.1"/>
</dbReference>
<protein>
    <submittedName>
        <fullName evidence="2">NDP-sugar synthase</fullName>
    </submittedName>
</protein>
<dbReference type="STRING" id="79883.GCA_001636495_01993"/>
<evidence type="ECO:0000313" key="3">
    <source>
        <dbReference type="Proteomes" id="UP000322524"/>
    </source>
</evidence>
<dbReference type="CDD" id="cd04181">
    <property type="entry name" value="NTP_transferase"/>
    <property type="match status" value="1"/>
</dbReference>
<organism evidence="2 3">
    <name type="scientific">Sutcliffiella horikoshii</name>
    <dbReference type="NCBI Taxonomy" id="79883"/>
    <lineage>
        <taxon>Bacteria</taxon>
        <taxon>Bacillati</taxon>
        <taxon>Bacillota</taxon>
        <taxon>Bacilli</taxon>
        <taxon>Bacillales</taxon>
        <taxon>Bacillaceae</taxon>
        <taxon>Sutcliffiella</taxon>
    </lineage>
</organism>
<dbReference type="InterPro" id="IPR011004">
    <property type="entry name" value="Trimer_LpxA-like_sf"/>
</dbReference>